<reference evidence="2" key="1">
    <citation type="submission" date="2019-10" db="EMBL/GenBank/DDBJ databases">
        <authorList>
            <person name="Zhang R."/>
            <person name="Pan Y."/>
            <person name="Wang J."/>
            <person name="Ma R."/>
            <person name="Yu S."/>
        </authorList>
    </citation>
    <scope>NUCLEOTIDE SEQUENCE</scope>
    <source>
        <strain evidence="2">LA-IB0</strain>
        <tissue evidence="2">Leaf</tissue>
    </source>
</reference>
<evidence type="ECO:0000256" key="1">
    <source>
        <dbReference type="SAM" id="MobiDB-lite"/>
    </source>
</evidence>
<name>A0AAV6Y0A6_9LAMI</name>
<feature type="compositionally biased region" description="Polar residues" evidence="1">
    <location>
        <begin position="61"/>
        <end position="79"/>
    </location>
</feature>
<comment type="caution">
    <text evidence="2">The sequence shown here is derived from an EMBL/GenBank/DDBJ whole genome shotgun (WGS) entry which is preliminary data.</text>
</comment>
<evidence type="ECO:0000313" key="2">
    <source>
        <dbReference type="EMBL" id="KAG8386119.1"/>
    </source>
</evidence>
<dbReference type="Proteomes" id="UP000826271">
    <property type="component" value="Unassembled WGS sequence"/>
</dbReference>
<dbReference type="AlphaFoldDB" id="A0AAV6Y0A6"/>
<dbReference type="EMBL" id="WHWC01000003">
    <property type="protein sequence ID" value="KAG8386119.1"/>
    <property type="molecule type" value="Genomic_DNA"/>
</dbReference>
<proteinExistence type="predicted"/>
<gene>
    <name evidence="2" type="ORF">BUALT_Bualt03G0115900</name>
</gene>
<sequence>MKLFDGATELEAVLFGDIAQTIVGLTPIELMKKDEQNEKVDCDAINARLHEASLEQIQPSSIGYDTDANSSTCRGSTATIHPAGRSHS</sequence>
<accession>A0AAV6Y0A6</accession>
<evidence type="ECO:0000313" key="3">
    <source>
        <dbReference type="Proteomes" id="UP000826271"/>
    </source>
</evidence>
<organism evidence="2 3">
    <name type="scientific">Buddleja alternifolia</name>
    <dbReference type="NCBI Taxonomy" id="168488"/>
    <lineage>
        <taxon>Eukaryota</taxon>
        <taxon>Viridiplantae</taxon>
        <taxon>Streptophyta</taxon>
        <taxon>Embryophyta</taxon>
        <taxon>Tracheophyta</taxon>
        <taxon>Spermatophyta</taxon>
        <taxon>Magnoliopsida</taxon>
        <taxon>eudicotyledons</taxon>
        <taxon>Gunneridae</taxon>
        <taxon>Pentapetalae</taxon>
        <taxon>asterids</taxon>
        <taxon>lamiids</taxon>
        <taxon>Lamiales</taxon>
        <taxon>Scrophulariaceae</taxon>
        <taxon>Buddlejeae</taxon>
        <taxon>Buddleja</taxon>
    </lineage>
</organism>
<protein>
    <submittedName>
        <fullName evidence="2">Uncharacterized protein</fullName>
    </submittedName>
</protein>
<feature type="region of interest" description="Disordered" evidence="1">
    <location>
        <begin position="61"/>
        <end position="88"/>
    </location>
</feature>
<keyword evidence="3" id="KW-1185">Reference proteome</keyword>